<sequence>MEIINIHDFKNLNPKHCIEIQKNLIDKLELKPFNKFPEIVAGVDLSFLNDLGIAIIVVIDETFKLVDLVYHYQKIEFPYIPGLLAFRELPVFLEAWKKLKTKPDLVFFDGQGIAHPRKMGIATHGSFFINLPTIGIAKSRLYGTYDEPCIQKGCFSYLYDKSKNKIGVVLRTREKVKPVFVSPGNYITINEAKEITLEYTSKYKIPEPTRLAHMYSQKIKKEISG</sequence>
<evidence type="ECO:0000256" key="5">
    <source>
        <dbReference type="ARBA" id="ARBA00022759"/>
    </source>
</evidence>
<dbReference type="PANTHER" id="PTHR28511:SF1">
    <property type="entry name" value="ENDONUCLEASE V"/>
    <property type="match status" value="1"/>
</dbReference>
<evidence type="ECO:0000256" key="10">
    <source>
        <dbReference type="HAMAP-Rule" id="MF_00801"/>
    </source>
</evidence>
<evidence type="ECO:0000256" key="7">
    <source>
        <dbReference type="ARBA" id="ARBA00022801"/>
    </source>
</evidence>
<comment type="similarity">
    <text evidence="10">Belongs to the endonuclease V family.</text>
</comment>
<keyword evidence="3 10" id="KW-0540">Nuclease</keyword>
<feature type="binding site" evidence="10">
    <location>
        <position position="44"/>
    </location>
    <ligand>
        <name>Mg(2+)</name>
        <dbReference type="ChEBI" id="CHEBI:18420"/>
    </ligand>
</feature>
<dbReference type="PANTHER" id="PTHR28511">
    <property type="entry name" value="ENDONUCLEASE V"/>
    <property type="match status" value="1"/>
</dbReference>
<dbReference type="InterPro" id="IPR007581">
    <property type="entry name" value="Endonuclease-V"/>
</dbReference>
<evidence type="ECO:0000256" key="1">
    <source>
        <dbReference type="ARBA" id="ARBA00004496"/>
    </source>
</evidence>
<evidence type="ECO:0000313" key="11">
    <source>
        <dbReference type="EMBL" id="WGS64601.1"/>
    </source>
</evidence>
<comment type="subcellular location">
    <subcellularLocation>
        <location evidence="1 10">Cytoplasm</location>
    </subcellularLocation>
</comment>
<dbReference type="Gene3D" id="3.30.2170.10">
    <property type="entry name" value="archaeoglobus fulgidus dsm 4304 superfamily"/>
    <property type="match status" value="1"/>
</dbReference>
<dbReference type="InterPro" id="IPR053396">
    <property type="entry name" value="Endonuclease_V-like"/>
</dbReference>
<keyword evidence="4 10" id="KW-0479">Metal-binding</keyword>
<keyword evidence="6 10" id="KW-0227">DNA damage</keyword>
<name>A0ABY8PPT2_9BACT</name>
<reference evidence="11 12" key="1">
    <citation type="submission" date="2021-02" db="EMBL/GenBank/DDBJ databases">
        <title>Characterization of Marinitoga sp. nov. str. BP5-C20A.</title>
        <authorList>
            <person name="Erauso G."/>
            <person name="Postec A."/>
        </authorList>
    </citation>
    <scope>NUCLEOTIDE SEQUENCE [LARGE SCALE GENOMIC DNA]</scope>
    <source>
        <strain evidence="11 12">BP5-C20A</strain>
    </source>
</reference>
<evidence type="ECO:0000313" key="12">
    <source>
        <dbReference type="Proteomes" id="UP001232493"/>
    </source>
</evidence>
<keyword evidence="2 10" id="KW-0963">Cytoplasm</keyword>
<proteinExistence type="inferred from homology"/>
<evidence type="ECO:0000256" key="3">
    <source>
        <dbReference type="ARBA" id="ARBA00022722"/>
    </source>
</evidence>
<accession>A0ABY8PPT2</accession>
<comment type="cofactor">
    <cofactor evidence="10">
        <name>Mg(2+)</name>
        <dbReference type="ChEBI" id="CHEBI:18420"/>
    </cofactor>
</comment>
<dbReference type="EMBL" id="CP069362">
    <property type="protein sequence ID" value="WGS64601.1"/>
    <property type="molecule type" value="Genomic_DNA"/>
</dbReference>
<dbReference type="HAMAP" id="MF_00801">
    <property type="entry name" value="Endonuclease_5"/>
    <property type="match status" value="1"/>
</dbReference>
<dbReference type="NCBIfam" id="NF041102">
    <property type="entry name" value="endonuc_V_Ttgales"/>
    <property type="match status" value="1"/>
</dbReference>
<dbReference type="Proteomes" id="UP001232493">
    <property type="component" value="Chromosome"/>
</dbReference>
<dbReference type="CDD" id="cd06559">
    <property type="entry name" value="Endonuclease_V"/>
    <property type="match status" value="1"/>
</dbReference>
<keyword evidence="5 10" id="KW-0255">Endonuclease</keyword>
<dbReference type="EC" id="3.1.21.7" evidence="10"/>
<organism evidence="11 12">
    <name type="scientific">Marinitoga aeolica</name>
    <dbReference type="NCBI Taxonomy" id="2809031"/>
    <lineage>
        <taxon>Bacteria</taxon>
        <taxon>Thermotogati</taxon>
        <taxon>Thermotogota</taxon>
        <taxon>Thermotogae</taxon>
        <taxon>Petrotogales</taxon>
        <taxon>Petrotogaceae</taxon>
        <taxon>Marinitoga</taxon>
    </lineage>
</organism>
<feature type="site" description="Interaction with target DNA" evidence="10">
    <location>
        <position position="79"/>
    </location>
</feature>
<keyword evidence="8 10" id="KW-0460">Magnesium</keyword>
<gene>
    <name evidence="10" type="primary">nfi</name>
    <name evidence="11" type="ORF">JRV97_09530</name>
</gene>
<protein>
    <recommendedName>
        <fullName evidence="10">Endonuclease V</fullName>
        <ecNumber evidence="10">3.1.21.7</ecNumber>
    </recommendedName>
    <alternativeName>
        <fullName evidence="10">Deoxyinosine 3'endonuclease</fullName>
    </alternativeName>
    <alternativeName>
        <fullName evidence="10">Deoxyribonuclease V</fullName>
        <shortName evidence="10">DNase V</shortName>
    </alternativeName>
</protein>
<feature type="binding site" evidence="10">
    <location>
        <position position="109"/>
    </location>
    <ligand>
        <name>Mg(2+)</name>
        <dbReference type="ChEBI" id="CHEBI:18420"/>
    </ligand>
</feature>
<keyword evidence="9 10" id="KW-0234">DNA repair</keyword>
<dbReference type="Pfam" id="PF04493">
    <property type="entry name" value="Endonuclease_5"/>
    <property type="match status" value="1"/>
</dbReference>
<evidence type="ECO:0000256" key="8">
    <source>
        <dbReference type="ARBA" id="ARBA00022842"/>
    </source>
</evidence>
<dbReference type="RefSeq" id="WP_280998385.1">
    <property type="nucleotide sequence ID" value="NZ_CP069362.1"/>
</dbReference>
<evidence type="ECO:0000256" key="9">
    <source>
        <dbReference type="ARBA" id="ARBA00023204"/>
    </source>
</evidence>
<keyword evidence="12" id="KW-1185">Reference proteome</keyword>
<evidence type="ECO:0000256" key="2">
    <source>
        <dbReference type="ARBA" id="ARBA00022490"/>
    </source>
</evidence>
<dbReference type="GO" id="GO:0004519">
    <property type="term" value="F:endonuclease activity"/>
    <property type="evidence" value="ECO:0007669"/>
    <property type="project" value="UniProtKB-KW"/>
</dbReference>
<comment type="catalytic activity">
    <reaction evidence="10">
        <text>Endonucleolytic cleavage at apurinic or apyrimidinic sites to products with a 5'-phosphate.</text>
        <dbReference type="EC" id="3.1.21.7"/>
    </reaction>
</comment>
<keyword evidence="7 10" id="KW-0378">Hydrolase</keyword>
<evidence type="ECO:0000256" key="4">
    <source>
        <dbReference type="ARBA" id="ARBA00022723"/>
    </source>
</evidence>
<comment type="function">
    <text evidence="10">DNA repair enzyme involved in the repair of deaminated bases. Selectively cleaves double-stranded DNA at the second phosphodiester bond 3' to a deoxyinosine leaving behind the intact lesion on the nicked DNA.</text>
</comment>
<evidence type="ECO:0000256" key="6">
    <source>
        <dbReference type="ARBA" id="ARBA00022763"/>
    </source>
</evidence>